<organism evidence="2 3">
    <name type="scientific">Rhodotorula paludigena</name>
    <dbReference type="NCBI Taxonomy" id="86838"/>
    <lineage>
        <taxon>Eukaryota</taxon>
        <taxon>Fungi</taxon>
        <taxon>Dikarya</taxon>
        <taxon>Basidiomycota</taxon>
        <taxon>Pucciniomycotina</taxon>
        <taxon>Microbotryomycetes</taxon>
        <taxon>Sporidiobolales</taxon>
        <taxon>Sporidiobolaceae</taxon>
        <taxon>Rhodotorula</taxon>
    </lineage>
</organism>
<evidence type="ECO:0000313" key="3">
    <source>
        <dbReference type="Proteomes" id="UP001342314"/>
    </source>
</evidence>
<dbReference type="AlphaFoldDB" id="A0AAV5GKR1"/>
<protein>
    <submittedName>
        <fullName evidence="2">Uncharacterized protein</fullName>
    </submittedName>
</protein>
<name>A0AAV5GKR1_9BASI</name>
<dbReference type="Proteomes" id="UP001342314">
    <property type="component" value="Unassembled WGS sequence"/>
</dbReference>
<keyword evidence="3" id="KW-1185">Reference proteome</keyword>
<reference evidence="2 3" key="1">
    <citation type="submission" date="2021-12" db="EMBL/GenBank/DDBJ databases">
        <title>High titer production of polyol ester of fatty acids by Rhodotorula paludigena BS15 towards product separation-free biomass refinery.</title>
        <authorList>
            <person name="Mano J."/>
            <person name="Ono H."/>
            <person name="Tanaka T."/>
            <person name="Naito K."/>
            <person name="Sushida H."/>
            <person name="Ike M."/>
            <person name="Tokuyasu K."/>
            <person name="Kitaoka M."/>
        </authorList>
    </citation>
    <scope>NUCLEOTIDE SEQUENCE [LARGE SCALE GENOMIC DNA]</scope>
    <source>
        <strain evidence="2 3">BS15</strain>
    </source>
</reference>
<comment type="caution">
    <text evidence="2">The sequence shown here is derived from an EMBL/GenBank/DDBJ whole genome shotgun (WGS) entry which is preliminary data.</text>
</comment>
<feature type="region of interest" description="Disordered" evidence="1">
    <location>
        <begin position="638"/>
        <end position="677"/>
    </location>
</feature>
<gene>
    <name evidence="2" type="ORF">Rhopal_005958-T1</name>
</gene>
<proteinExistence type="predicted"/>
<accession>A0AAV5GKR1</accession>
<feature type="compositionally biased region" description="Low complexity" evidence="1">
    <location>
        <begin position="657"/>
        <end position="667"/>
    </location>
</feature>
<dbReference type="EMBL" id="BQKY01000012">
    <property type="protein sequence ID" value="GJN92916.1"/>
    <property type="molecule type" value="Genomic_DNA"/>
</dbReference>
<evidence type="ECO:0000313" key="2">
    <source>
        <dbReference type="EMBL" id="GJN92916.1"/>
    </source>
</evidence>
<sequence length="728" mass="78797">MESTTPYAPADSTGIHGTYNQLPNSLYLSQHPAPLPHEAPSAGFDFLPPHPFSSHLSAPVSIASTSQHPVPSTASVFVLPAQKVPPSTSRPSSASLSQTNGFPPFAYDAAEPQIYTSVAPAGAPVEAPYDAPVASIVAHASIRRAMQNALPTPLTYRPARGSTVHSTRMVDDVPQIGSAKTCSRSTSRAAGEPDERMVMPTRCKVNRNSQKEINSLEVTVQCATCPSQRTLARLVLRALPDSLVAALEGGSAPLDVLRIAGSRALPVAPLSADSGGASCWTCMGLQEGDAGVLRAGAQSHRQEAASPPQGSYDATLSAAIDRFEALQLGEEQGLDDKPRTRPAEPSGMSGDGYESLLLADESLVSEQYLGENDSLLKCDVCGFLCGIGSIFEVLAVPDIPAGQLDYYEARSRALYFNCRLSVIARPEFLLSGDGLARNFDEVWRVSTDHWAQLAQLLRNPPAEGSNIKRYLTSMYSIPRRRHLRRGKNKAESARAFDDSPAQQVAFGFSIAEANLDLGTLQFCCAMPWPNNGQAFDAVTMLGEETTRRVKADLALLNHQRASLSPPLPPLPALTYNYIGSPFRHDSRQHASVSRRGYETFETLQLRDPFIQRDWFRIRWLPDEYASALTVYIRRLESEEDMGGPPPQNVPRKRTRKSTTVTTDTPDSASPVSVGGPSFEQRQIAPAALVPASEMTYLISIAHTGALFQPHVQPQSVYLPIPPYPPPPP</sequence>
<evidence type="ECO:0000256" key="1">
    <source>
        <dbReference type="SAM" id="MobiDB-lite"/>
    </source>
</evidence>